<evidence type="ECO:0000313" key="1">
    <source>
        <dbReference type="EMBL" id="CAG8622041.1"/>
    </source>
</evidence>
<evidence type="ECO:0000313" key="2">
    <source>
        <dbReference type="Proteomes" id="UP000789375"/>
    </source>
</evidence>
<dbReference type="Proteomes" id="UP000789375">
    <property type="component" value="Unassembled WGS sequence"/>
</dbReference>
<sequence length="302" mass="35846">MCTILTKATKITEDIMKLPNDPNVYSIMMRTVLWIVSFMEQLDMESHLFLQQLHAFFFELESVDKISEIYACETTDDIIMFCRSSELLYFIMDQTNALDLDDNTVIAERLKSHIIEALNQMTLDHYVIRSSSANNKTALHLKRKQTNEKMITLYGGFDEDEMTQWWKKNESNLPSMNDEQKKRIEYITGNNPFFLSFLLVPKEVSQGFENAWDNLNQLLILKMQEPMTKFSESIAKESKERWELIHWVFKSSSFCALPDRRMKFREGKYEIQIKYEIQRYKKMDAFNLLSVFEESLRLGYTR</sequence>
<reference evidence="1" key="1">
    <citation type="submission" date="2021-06" db="EMBL/GenBank/DDBJ databases">
        <authorList>
            <person name="Kallberg Y."/>
            <person name="Tangrot J."/>
            <person name="Rosling A."/>
        </authorList>
    </citation>
    <scope>NUCLEOTIDE SEQUENCE</scope>
    <source>
        <strain evidence="1">87-6 pot B 2015</strain>
    </source>
</reference>
<accession>A0A9N9GQ91</accession>
<name>A0A9N9GQ91_FUNMO</name>
<gene>
    <name evidence="1" type="ORF">FMOSSE_LOCUS10038</name>
</gene>
<protein>
    <submittedName>
        <fullName evidence="1">8615_t:CDS:1</fullName>
    </submittedName>
</protein>
<comment type="caution">
    <text evidence="1">The sequence shown here is derived from an EMBL/GenBank/DDBJ whole genome shotgun (WGS) entry which is preliminary data.</text>
</comment>
<keyword evidence="2" id="KW-1185">Reference proteome</keyword>
<organism evidence="1 2">
    <name type="scientific">Funneliformis mosseae</name>
    <name type="common">Endomycorrhizal fungus</name>
    <name type="synonym">Glomus mosseae</name>
    <dbReference type="NCBI Taxonomy" id="27381"/>
    <lineage>
        <taxon>Eukaryota</taxon>
        <taxon>Fungi</taxon>
        <taxon>Fungi incertae sedis</taxon>
        <taxon>Mucoromycota</taxon>
        <taxon>Glomeromycotina</taxon>
        <taxon>Glomeromycetes</taxon>
        <taxon>Glomerales</taxon>
        <taxon>Glomeraceae</taxon>
        <taxon>Funneliformis</taxon>
    </lineage>
</organism>
<dbReference type="AlphaFoldDB" id="A0A9N9GQ91"/>
<dbReference type="EMBL" id="CAJVPP010003153">
    <property type="protein sequence ID" value="CAG8622041.1"/>
    <property type="molecule type" value="Genomic_DNA"/>
</dbReference>
<proteinExistence type="predicted"/>